<feature type="region of interest" description="Disordered" evidence="1">
    <location>
        <begin position="1"/>
        <end position="29"/>
    </location>
</feature>
<name>A0A927M178_9ACTN</name>
<gene>
    <name evidence="2" type="ORF">H4W31_001926</name>
</gene>
<protein>
    <submittedName>
        <fullName evidence="2">Uncharacterized protein</fullName>
    </submittedName>
</protein>
<evidence type="ECO:0000313" key="2">
    <source>
        <dbReference type="EMBL" id="MBE1486288.1"/>
    </source>
</evidence>
<accession>A0A927M178</accession>
<reference evidence="2" key="1">
    <citation type="submission" date="2020-10" db="EMBL/GenBank/DDBJ databases">
        <title>Sequencing the genomes of 1000 actinobacteria strains.</title>
        <authorList>
            <person name="Klenk H.-P."/>
        </authorList>
    </citation>
    <scope>NUCLEOTIDE SEQUENCE</scope>
    <source>
        <strain evidence="2">DSM 46832</strain>
    </source>
</reference>
<proteinExistence type="predicted"/>
<sequence length="29" mass="3136">MATKTNRNIGSKVASHPRSRLPGHGLPDH</sequence>
<dbReference type="AlphaFoldDB" id="A0A927M178"/>
<dbReference type="Proteomes" id="UP000649753">
    <property type="component" value="Unassembled WGS sequence"/>
</dbReference>
<evidence type="ECO:0000256" key="1">
    <source>
        <dbReference type="SAM" id="MobiDB-lite"/>
    </source>
</evidence>
<organism evidence="2 3">
    <name type="scientific">Plantactinospora soyae</name>
    <dbReference type="NCBI Taxonomy" id="1544732"/>
    <lineage>
        <taxon>Bacteria</taxon>
        <taxon>Bacillati</taxon>
        <taxon>Actinomycetota</taxon>
        <taxon>Actinomycetes</taxon>
        <taxon>Micromonosporales</taxon>
        <taxon>Micromonosporaceae</taxon>
        <taxon>Plantactinospora</taxon>
    </lineage>
</organism>
<comment type="caution">
    <text evidence="2">The sequence shown here is derived from an EMBL/GenBank/DDBJ whole genome shotgun (WGS) entry which is preliminary data.</text>
</comment>
<dbReference type="EMBL" id="JADBEB010000001">
    <property type="protein sequence ID" value="MBE1486288.1"/>
    <property type="molecule type" value="Genomic_DNA"/>
</dbReference>
<keyword evidence="3" id="KW-1185">Reference proteome</keyword>
<evidence type="ECO:0000313" key="3">
    <source>
        <dbReference type="Proteomes" id="UP000649753"/>
    </source>
</evidence>